<protein>
    <submittedName>
        <fullName evidence="1">Uncharacterized protein</fullName>
    </submittedName>
</protein>
<evidence type="ECO:0000313" key="2">
    <source>
        <dbReference type="Proteomes" id="UP000013911"/>
    </source>
</evidence>
<dbReference type="EMBL" id="AQPX01000005">
    <property type="protein sequence ID" value="EON74155.1"/>
    <property type="molecule type" value="Genomic_DNA"/>
</dbReference>
<proteinExistence type="predicted"/>
<dbReference type="HOGENOM" id="CLU_2233247_0_0_9"/>
<gene>
    <name evidence="1" type="ORF">H131_01698</name>
</gene>
<organism evidence="1 2">
    <name type="scientific">Lysinibacillus sphaericus OT4b.31</name>
    <dbReference type="NCBI Taxonomy" id="1285586"/>
    <lineage>
        <taxon>Bacteria</taxon>
        <taxon>Bacillati</taxon>
        <taxon>Bacillota</taxon>
        <taxon>Bacilli</taxon>
        <taxon>Bacillales</taxon>
        <taxon>Bacillaceae</taxon>
        <taxon>Lysinibacillus</taxon>
    </lineage>
</organism>
<sequence>MKNSNTFLKQEPVISSSFTGSHDRFYTTKYLSTLHFYDEEAISNEIGMAFFFSNRSNYMNSLLSAMADAFRGHGFSLLVATLLRGLFAHAVPAEVAAFAPINSWS</sequence>
<comment type="caution">
    <text evidence="1">The sequence shown here is derived from an EMBL/GenBank/DDBJ whole genome shotgun (WGS) entry which is preliminary data.</text>
</comment>
<reference evidence="1 2" key="1">
    <citation type="submission" date="2013-04" db="EMBL/GenBank/DDBJ databases">
        <title>Draft genome of the heavy metal tolerant bacterium Lysinibacillus sphaericus strain OT4b.31.</title>
        <authorList>
            <person name="Pena-Montenegro T.D."/>
            <person name="Dussan J."/>
        </authorList>
    </citation>
    <scope>NUCLEOTIDE SEQUENCE [LARGE SCALE GENOMIC DNA]</scope>
    <source>
        <strain evidence="1 2">OT4b.31</strain>
    </source>
</reference>
<dbReference type="Proteomes" id="UP000013911">
    <property type="component" value="Unassembled WGS sequence"/>
</dbReference>
<name>R7ZJ77_LYSSH</name>
<dbReference type="AlphaFoldDB" id="R7ZJ77"/>
<accession>R7ZJ77</accession>
<evidence type="ECO:0000313" key="1">
    <source>
        <dbReference type="EMBL" id="EON74155.1"/>
    </source>
</evidence>